<protein>
    <submittedName>
        <fullName evidence="2">Uncharacterized protein</fullName>
    </submittedName>
</protein>
<dbReference type="KEGG" id="lmat:92514346"/>
<dbReference type="EMBL" id="JAFEUZ010000029">
    <property type="protein sequence ID" value="KAG5473695.1"/>
    <property type="molecule type" value="Genomic_DNA"/>
</dbReference>
<evidence type="ECO:0000313" key="3">
    <source>
        <dbReference type="Proteomes" id="UP000673552"/>
    </source>
</evidence>
<reference evidence="3" key="2">
    <citation type="journal article" date="2021" name="Sci. Data">
        <title>Chromosome-scale genome sequencing, assembly and annotation of six genomes from subfamily Leishmaniinae.</title>
        <authorList>
            <person name="Almutairi H."/>
            <person name="Urbaniak M.D."/>
            <person name="Bates M.D."/>
            <person name="Jariyapan N."/>
            <person name="Kwakye-Nuako G."/>
            <person name="Thomaz Soccol V."/>
            <person name="Al-Salem W.S."/>
            <person name="Dillon R.J."/>
            <person name="Bates P.A."/>
            <person name="Gatherer D."/>
        </authorList>
    </citation>
    <scope>NUCLEOTIDE SEQUENCE [LARGE SCALE GENOMIC DNA]</scope>
</reference>
<dbReference type="OrthoDB" id="272965at2759"/>
<dbReference type="Proteomes" id="UP000673552">
    <property type="component" value="Unassembled WGS sequence"/>
</dbReference>
<reference evidence="3" key="1">
    <citation type="journal article" date="2021" name="Microbiol. Resour. Announc.">
        <title>LGAAP: Leishmaniinae Genome Assembly and Annotation Pipeline.</title>
        <authorList>
            <person name="Almutairi H."/>
            <person name="Urbaniak M.D."/>
            <person name="Bates M.D."/>
            <person name="Jariyapan N."/>
            <person name="Kwakye-Nuako G."/>
            <person name="Thomaz-Soccol V."/>
            <person name="Al-Salem W.S."/>
            <person name="Dillon R.J."/>
            <person name="Bates P.A."/>
            <person name="Gatherer D."/>
        </authorList>
    </citation>
    <scope>NUCLEOTIDE SEQUENCE [LARGE SCALE GENOMIC DNA]</scope>
</reference>
<gene>
    <name evidence="2" type="ORF">LSCM1_04322</name>
</gene>
<evidence type="ECO:0000256" key="1">
    <source>
        <dbReference type="SAM" id="MobiDB-lite"/>
    </source>
</evidence>
<dbReference type="GeneID" id="92514346"/>
<feature type="compositionally biased region" description="Low complexity" evidence="1">
    <location>
        <begin position="376"/>
        <end position="390"/>
    </location>
</feature>
<feature type="region of interest" description="Disordered" evidence="1">
    <location>
        <begin position="334"/>
        <end position="405"/>
    </location>
</feature>
<comment type="caution">
    <text evidence="2">The sequence shown here is derived from an EMBL/GenBank/DDBJ whole genome shotgun (WGS) entry which is preliminary data.</text>
</comment>
<feature type="region of interest" description="Disordered" evidence="1">
    <location>
        <begin position="1"/>
        <end position="42"/>
    </location>
</feature>
<accession>A0A836HB76</accession>
<name>A0A836HB76_9TRYP</name>
<proteinExistence type="predicted"/>
<feature type="region of interest" description="Disordered" evidence="1">
    <location>
        <begin position="203"/>
        <end position="227"/>
    </location>
</feature>
<dbReference type="PROSITE" id="PS50096">
    <property type="entry name" value="IQ"/>
    <property type="match status" value="1"/>
</dbReference>
<dbReference type="RefSeq" id="XP_067176929.1">
    <property type="nucleotide sequence ID" value="XM_067321834.1"/>
</dbReference>
<evidence type="ECO:0000313" key="2">
    <source>
        <dbReference type="EMBL" id="KAG5473695.1"/>
    </source>
</evidence>
<feature type="compositionally biased region" description="Low complexity" evidence="1">
    <location>
        <begin position="354"/>
        <end position="363"/>
    </location>
</feature>
<sequence length="1364" mass="153766">MESLPPIRASIRKGEPNAAAPPTYTDAHGPFSCGLSGPTPKTVSAEDGLNRNRLRQEAGRRVQHITCGVAERETYMDMLLHIEDRFAHTPHEELRPLVLPPQLPSIARPREPQAAKFSRGIAACHRTDRGSSAGAPLSAAAVAGVPRYTGAGGNPAAAELAAKASTEAPSASVSFTDAHGWEMPDLEDRAFFRRLMKGTQASAESSAVDSNAAAQAELSDQTASSPLDLQPTLEKKCAYLSALEAAERQRVLACERWDHQVTLEMMAVHFVTFVLKPCMDVLRKEELEQREAIAQEEDRLSFYMFNDSPLALQVQEGRRAAEARELQLERILRLTPDAPHSSAPAETPPRVTPASSEAAALASVVTGGQQKGGSDGSRPSSSCSAHTPSPAATPPRPPHGTDVPSDEARRILRNYVVRRHGASLNAVGTRALTPQDDQVRPKTTMSTYPDPGECGTVRRSSMLILPPISSAQTPRRKAVGIADYVALLDDSTKHRRKIIKAEERCRGDLHQNFYEELQVVLEWQRRRMHLERLLYWRQQREAAVQEELEALTTITPVLRLDAQALRLLAALEEEEEAVRRSIWDEECVSLAALRQAGEDARNATNSIALQKRCMDALHSEVWTAEAAARRQLLAEEEADVRHRRECFLWEHLTAMLTTGTTQLRALWHLSQDSVQYAALRVLQKAFRRSLRGRLGWHFTHQVLGREVRFSRDTRKVAAGARALQSFKDTLSAERARLCEEQAQQHLHEQHAFIAYESGGRAAVCAEQEWHHKAIARAHVQHIEVVYAPLLTACVAEENEARLELEVEEELERNELLAVNATLIDVVYRKGIIQQEERAGRKSTVCEERVSWRRLVSAELDEHEEHRIDEETREEAHARDQAAFANAAEGEIRLHHERAMAAYAASMMGAFSELLSRQAGDDPTRRAIEQAEAVAAHKLLDSMATAQCAAYASALKQRREIELIKVHQQALLIGETEDRANILHEEAAAWAADEQELLNLLSGPLHDCIVRRGAVRAISTWYIAVRNGEVGRAVSRKRLREDLARHREERQLRSGQIAQRLHMQHVRSQLDLMLEEMQREQRKAMQQLLDKVVACEEPSGREQIESLQEIVFGVLERSAEAHLAEVRHGLVNTEALIWQQEAYEREVLKKTWRRTFEQLLERRNVQLNEDRFAVSIQRAWRGHAARMRCRRDMSTRRAQVTTLEAQARVAVVLEELEEAATQLYKPYLSASYLGTHAWQSLGRACDELAVAVVESTRAYEWSERAAILWEMRYEDCDPCLCEEEARARRALEARFHKPFQLQSELKEEERLHRTMLVRERALFLLRVLAREEYQLRLSLTSVEDERRASLGAQFAATTRANVGYL</sequence>
<organism evidence="2 3">
    <name type="scientific">Leishmania martiniquensis</name>
    <dbReference type="NCBI Taxonomy" id="1580590"/>
    <lineage>
        <taxon>Eukaryota</taxon>
        <taxon>Discoba</taxon>
        <taxon>Euglenozoa</taxon>
        <taxon>Kinetoplastea</taxon>
        <taxon>Metakinetoplastina</taxon>
        <taxon>Trypanosomatida</taxon>
        <taxon>Trypanosomatidae</taxon>
        <taxon>Leishmaniinae</taxon>
        <taxon>Leishmania</taxon>
    </lineage>
</organism>
<keyword evidence="3" id="KW-1185">Reference proteome</keyword>